<dbReference type="Proteomes" id="UP000198551">
    <property type="component" value="Unassembled WGS sequence"/>
</dbReference>
<organism evidence="2 3">
    <name type="scientific">Micromonospora marina</name>
    <dbReference type="NCBI Taxonomy" id="307120"/>
    <lineage>
        <taxon>Bacteria</taxon>
        <taxon>Bacillati</taxon>
        <taxon>Actinomycetota</taxon>
        <taxon>Actinomycetes</taxon>
        <taxon>Micromonosporales</taxon>
        <taxon>Micromonosporaceae</taxon>
        <taxon>Micromonospora</taxon>
    </lineage>
</organism>
<keyword evidence="3" id="KW-1185">Reference proteome</keyword>
<reference evidence="3" key="1">
    <citation type="submission" date="2016-06" db="EMBL/GenBank/DDBJ databases">
        <authorList>
            <person name="Varghese N."/>
        </authorList>
    </citation>
    <scope>NUCLEOTIDE SEQUENCE [LARGE SCALE GENOMIC DNA]</scope>
    <source>
        <strain evidence="3">DSM 45555</strain>
    </source>
</reference>
<proteinExistence type="predicted"/>
<gene>
    <name evidence="2" type="ORF">GA0070215_10412</name>
</gene>
<protein>
    <submittedName>
        <fullName evidence="2">Uncharacterized protein</fullName>
    </submittedName>
</protein>
<evidence type="ECO:0000313" key="3">
    <source>
        <dbReference type="Proteomes" id="UP000198551"/>
    </source>
</evidence>
<accession>A0A1C4VUY6</accession>
<feature type="region of interest" description="Disordered" evidence="1">
    <location>
        <begin position="1"/>
        <end position="37"/>
    </location>
</feature>
<sequence>MGTTKGADMTDEVTSQVPLEPAPVLTTTRAGAGPVGPPSSLDLWARAQVLHRCFGDDDGEPHIMRGLD</sequence>
<dbReference type="AlphaFoldDB" id="A0A1C4VUY6"/>
<name>A0A1C4VUY6_9ACTN</name>
<dbReference type="EMBL" id="FMCV01000004">
    <property type="protein sequence ID" value="SCE87768.1"/>
    <property type="molecule type" value="Genomic_DNA"/>
</dbReference>
<evidence type="ECO:0000256" key="1">
    <source>
        <dbReference type="SAM" id="MobiDB-lite"/>
    </source>
</evidence>
<evidence type="ECO:0000313" key="2">
    <source>
        <dbReference type="EMBL" id="SCE87768.1"/>
    </source>
</evidence>